<dbReference type="InterPro" id="IPR037157">
    <property type="entry name" value="Acetyltransf_C_sf"/>
</dbReference>
<evidence type="ECO:0000313" key="9">
    <source>
        <dbReference type="EMBL" id="TMI75921.1"/>
    </source>
</evidence>
<proteinExistence type="predicted"/>
<accession>A0A537IX70</accession>
<dbReference type="PIRSF" id="PIRSF000456">
    <property type="entry name" value="UDP-GlcNAc_acltr"/>
    <property type="match status" value="1"/>
</dbReference>
<keyword evidence="7 9" id="KW-0012">Acyltransferase</keyword>
<dbReference type="AlphaFoldDB" id="A0A537IX70"/>
<dbReference type="Pfam" id="PF00132">
    <property type="entry name" value="Hexapep"/>
    <property type="match status" value="2"/>
</dbReference>
<keyword evidence="1" id="KW-0963">Cytoplasm</keyword>
<reference evidence="9 10" key="1">
    <citation type="journal article" date="2019" name="Nat. Microbiol.">
        <title>Mediterranean grassland soil C-N compound turnover is dependent on rainfall and depth, and is mediated by genomically divergent microorganisms.</title>
        <authorList>
            <person name="Diamond S."/>
            <person name="Andeer P.F."/>
            <person name="Li Z."/>
            <person name="Crits-Christoph A."/>
            <person name="Burstein D."/>
            <person name="Anantharaman K."/>
            <person name="Lane K.R."/>
            <person name="Thomas B.C."/>
            <person name="Pan C."/>
            <person name="Northen T.R."/>
            <person name="Banfield J.F."/>
        </authorList>
    </citation>
    <scope>NUCLEOTIDE SEQUENCE [LARGE SCALE GENOMIC DNA]</scope>
    <source>
        <strain evidence="9">NP_8</strain>
    </source>
</reference>
<evidence type="ECO:0000256" key="4">
    <source>
        <dbReference type="ARBA" id="ARBA00022679"/>
    </source>
</evidence>
<dbReference type="SUPFAM" id="SSF51161">
    <property type="entry name" value="Trimeric LpxA-like enzymes"/>
    <property type="match status" value="1"/>
</dbReference>
<dbReference type="Proteomes" id="UP000318834">
    <property type="component" value="Unassembled WGS sequence"/>
</dbReference>
<dbReference type="InterPro" id="IPR018357">
    <property type="entry name" value="Hexapep_transf_CS"/>
</dbReference>
<evidence type="ECO:0000259" key="8">
    <source>
        <dbReference type="Pfam" id="PF13720"/>
    </source>
</evidence>
<evidence type="ECO:0000256" key="2">
    <source>
        <dbReference type="ARBA" id="ARBA00022516"/>
    </source>
</evidence>
<feature type="domain" description="UDP N-acetylglucosamine O-acyltransferase C-terminal" evidence="8">
    <location>
        <begin position="184"/>
        <end position="266"/>
    </location>
</feature>
<dbReference type="EC" id="2.3.1.129" evidence="9"/>
<keyword evidence="4 9" id="KW-0808">Transferase</keyword>
<gene>
    <name evidence="9" type="primary">lpxA</name>
    <name evidence="9" type="ORF">E6H05_05350</name>
</gene>
<dbReference type="InterPro" id="IPR011004">
    <property type="entry name" value="Trimer_LpxA-like_sf"/>
</dbReference>
<keyword evidence="6" id="KW-0443">Lipid metabolism</keyword>
<dbReference type="Gene3D" id="2.160.10.10">
    <property type="entry name" value="Hexapeptide repeat proteins"/>
    <property type="match status" value="1"/>
</dbReference>
<dbReference type="PROSITE" id="PS00101">
    <property type="entry name" value="HEXAPEP_TRANSFERASES"/>
    <property type="match status" value="1"/>
</dbReference>
<comment type="caution">
    <text evidence="9">The sequence shown here is derived from an EMBL/GenBank/DDBJ whole genome shotgun (WGS) entry which is preliminary data.</text>
</comment>
<evidence type="ECO:0000313" key="10">
    <source>
        <dbReference type="Proteomes" id="UP000318834"/>
    </source>
</evidence>
<keyword evidence="3" id="KW-0441">Lipid A biosynthesis</keyword>
<evidence type="ECO:0000256" key="5">
    <source>
        <dbReference type="ARBA" id="ARBA00022737"/>
    </source>
</evidence>
<evidence type="ECO:0000256" key="6">
    <source>
        <dbReference type="ARBA" id="ARBA00023098"/>
    </source>
</evidence>
<dbReference type="PANTHER" id="PTHR43480:SF1">
    <property type="entry name" value="ACYL-[ACYL-CARRIER-PROTEIN]--UDP-N-ACETYLGLUCOSAMINE O-ACYLTRANSFERASE, MITOCHONDRIAL-RELATED"/>
    <property type="match status" value="1"/>
</dbReference>
<dbReference type="GO" id="GO:0008780">
    <property type="term" value="F:acyl-[acyl-carrier-protein]-UDP-N-acetylglucosamine O-acyltransferase activity"/>
    <property type="evidence" value="ECO:0007669"/>
    <property type="project" value="UniProtKB-EC"/>
</dbReference>
<evidence type="ECO:0000256" key="3">
    <source>
        <dbReference type="ARBA" id="ARBA00022556"/>
    </source>
</evidence>
<dbReference type="Gene3D" id="1.20.1180.10">
    <property type="entry name" value="Udp N-acetylglucosamine O-acyltransferase, C-terminal domain"/>
    <property type="match status" value="1"/>
</dbReference>
<dbReference type="EMBL" id="VBAP01000036">
    <property type="protein sequence ID" value="TMI75921.1"/>
    <property type="molecule type" value="Genomic_DNA"/>
</dbReference>
<dbReference type="GO" id="GO:0016020">
    <property type="term" value="C:membrane"/>
    <property type="evidence" value="ECO:0007669"/>
    <property type="project" value="GOC"/>
</dbReference>
<dbReference type="NCBIfam" id="NF003657">
    <property type="entry name" value="PRK05289.1"/>
    <property type="match status" value="1"/>
</dbReference>
<keyword evidence="5" id="KW-0677">Repeat</keyword>
<dbReference type="GO" id="GO:0009245">
    <property type="term" value="P:lipid A biosynthetic process"/>
    <property type="evidence" value="ECO:0007669"/>
    <property type="project" value="UniProtKB-KW"/>
</dbReference>
<protein>
    <submittedName>
        <fullName evidence="9">Acyl-ACP--UDP-N-acetylglucosamine O-acyltransferase</fullName>
        <ecNumber evidence="9">2.3.1.129</ecNumber>
    </submittedName>
</protein>
<dbReference type="NCBIfam" id="TIGR01852">
    <property type="entry name" value="lipid_A_lpxA"/>
    <property type="match status" value="1"/>
</dbReference>
<dbReference type="PANTHER" id="PTHR43480">
    <property type="entry name" value="ACYL-[ACYL-CARRIER-PROTEIN]--UDP-N-ACETYLGLUCOSAMINE O-ACYLTRANSFERASE"/>
    <property type="match status" value="1"/>
</dbReference>
<dbReference type="Pfam" id="PF13720">
    <property type="entry name" value="Acetyltransf_11"/>
    <property type="match status" value="1"/>
</dbReference>
<name>A0A537IX70_9BACT</name>
<dbReference type="InterPro" id="IPR029098">
    <property type="entry name" value="Acetyltransf_C"/>
</dbReference>
<dbReference type="InterPro" id="IPR001451">
    <property type="entry name" value="Hexapep"/>
</dbReference>
<organism evidence="9 10">
    <name type="scientific">Candidatus Segetimicrobium genomatis</name>
    <dbReference type="NCBI Taxonomy" id="2569760"/>
    <lineage>
        <taxon>Bacteria</taxon>
        <taxon>Bacillati</taxon>
        <taxon>Candidatus Sysuimicrobiota</taxon>
        <taxon>Candidatus Sysuimicrobiia</taxon>
        <taxon>Candidatus Sysuimicrobiales</taxon>
        <taxon>Candidatus Segetimicrobiaceae</taxon>
        <taxon>Candidatus Segetimicrobium</taxon>
    </lineage>
</organism>
<evidence type="ECO:0000256" key="1">
    <source>
        <dbReference type="ARBA" id="ARBA00022490"/>
    </source>
</evidence>
<evidence type="ECO:0000256" key="7">
    <source>
        <dbReference type="ARBA" id="ARBA00023315"/>
    </source>
</evidence>
<sequence length="275" mass="29361">MGGDAPSSTETTVHPSAAVHPEARLGRGVVVGPGVVIDAGAVIGDGTLIGPHCVIKSGVTIGQGNRLSVGVVLGEEPQHRRFAGERSFVRIGNGNTFREYVTINRGYGEGENTEIGDDNYLMSYVHIGHNCRITSGVTVTSGTKLAGHVLVNEQANLGGQVGVHQFVRIGRLVMVGGGSVVRQDVPPFVLAFGLPAHAYGLNSVGLTRAGVPPVHRTMLKRAFMLLYRSRLGVSTALGRMEAELGTDPYVVEMIEFIRGSQERGIIRWTKERDEE</sequence>
<keyword evidence="2" id="KW-0444">Lipid biosynthesis</keyword>
<dbReference type="InterPro" id="IPR010137">
    <property type="entry name" value="Lipid_A_LpxA"/>
</dbReference>